<dbReference type="EMBL" id="CAMAPE010000002">
    <property type="protein sequence ID" value="CAH9052553.1"/>
    <property type="molecule type" value="Genomic_DNA"/>
</dbReference>
<dbReference type="OrthoDB" id="59415at2759"/>
<dbReference type="NCBIfam" id="TIGR01675">
    <property type="entry name" value="plant-AP"/>
    <property type="match status" value="1"/>
</dbReference>
<dbReference type="InterPro" id="IPR036412">
    <property type="entry name" value="HAD-like_sf"/>
</dbReference>
<dbReference type="GO" id="GO:0045735">
    <property type="term" value="F:nutrient reservoir activity"/>
    <property type="evidence" value="ECO:0007669"/>
    <property type="project" value="UniProtKB-KW"/>
</dbReference>
<proteinExistence type="inferred from homology"/>
<name>A0A9P0VT13_CUSEU</name>
<comment type="function">
    <text evidence="1">May function as somatic storage protein during early seedling development.</text>
</comment>
<feature type="signal peptide" evidence="6">
    <location>
        <begin position="1"/>
        <end position="22"/>
    </location>
</feature>
<dbReference type="PANTHER" id="PTHR31284:SF19">
    <property type="entry name" value="VEGETATIVE STORAGE PROTEIN 1-RELATED"/>
    <property type="match status" value="1"/>
</dbReference>
<organism evidence="7 8">
    <name type="scientific">Cuscuta europaea</name>
    <name type="common">European dodder</name>
    <dbReference type="NCBI Taxonomy" id="41803"/>
    <lineage>
        <taxon>Eukaryota</taxon>
        <taxon>Viridiplantae</taxon>
        <taxon>Streptophyta</taxon>
        <taxon>Embryophyta</taxon>
        <taxon>Tracheophyta</taxon>
        <taxon>Spermatophyta</taxon>
        <taxon>Magnoliopsida</taxon>
        <taxon>eudicotyledons</taxon>
        <taxon>Gunneridae</taxon>
        <taxon>Pentapetalae</taxon>
        <taxon>asterids</taxon>
        <taxon>lamiids</taxon>
        <taxon>Solanales</taxon>
        <taxon>Convolvulaceae</taxon>
        <taxon>Cuscuteae</taxon>
        <taxon>Cuscuta</taxon>
        <taxon>Cuscuta subgen. Cuscuta</taxon>
    </lineage>
</organism>
<reference evidence="7" key="1">
    <citation type="submission" date="2022-07" db="EMBL/GenBank/DDBJ databases">
        <authorList>
            <person name="Macas J."/>
            <person name="Novak P."/>
            <person name="Neumann P."/>
        </authorList>
    </citation>
    <scope>NUCLEOTIDE SEQUENCE</scope>
</reference>
<evidence type="ECO:0000256" key="2">
    <source>
        <dbReference type="ARBA" id="ARBA00022729"/>
    </source>
</evidence>
<dbReference type="InterPro" id="IPR010028">
    <property type="entry name" value="Acid_phosphatase_pln"/>
</dbReference>
<comment type="caution">
    <text evidence="7">The sequence shown here is derived from an EMBL/GenBank/DDBJ whole genome shotgun (WGS) entry which is preliminary data.</text>
</comment>
<evidence type="ECO:0000256" key="1">
    <source>
        <dbReference type="ARBA" id="ARBA00002410"/>
    </source>
</evidence>
<keyword evidence="4" id="KW-0325">Glycoprotein</keyword>
<sequence length="262" mass="29559">MATTHVLVVLITLLAAAEKPHAQPTLPHTIHPLRHRTGAAGRRIPFVNCLSWRLGVETNNIRDWPSVPRLCEGYVGHYMLGRQYHADCTAVAAAAIRYVAGVHLVKDGKDIWVFDIDETALSNLPYYARADVGFGVKAYNETEFEAWIKEARAPAMPETLRLYHRVVSMGIKVVFISTTKEEFRADRTLNLHIAGFRTWEMLILRGANETGAALEYKSRKRSELVNQGYRIVGNIGDQWSDLLGDNAGFRTFKMPDPMYYIA</sequence>
<protein>
    <recommendedName>
        <fullName evidence="9">Acid phosphatase 1-like</fullName>
    </recommendedName>
</protein>
<dbReference type="Gene3D" id="3.40.50.1000">
    <property type="entry name" value="HAD superfamily/HAD-like"/>
    <property type="match status" value="1"/>
</dbReference>
<evidence type="ECO:0000256" key="4">
    <source>
        <dbReference type="ARBA" id="ARBA00023180"/>
    </source>
</evidence>
<keyword evidence="2 6" id="KW-0732">Signal</keyword>
<evidence type="ECO:0008006" key="9">
    <source>
        <dbReference type="Google" id="ProtNLM"/>
    </source>
</evidence>
<dbReference type="SUPFAM" id="SSF56784">
    <property type="entry name" value="HAD-like"/>
    <property type="match status" value="1"/>
</dbReference>
<dbReference type="PIRSF" id="PIRSF002674">
    <property type="entry name" value="VSP"/>
    <property type="match status" value="1"/>
</dbReference>
<evidence type="ECO:0000256" key="5">
    <source>
        <dbReference type="PIRNR" id="PIRNR002674"/>
    </source>
</evidence>
<keyword evidence="8" id="KW-1185">Reference proteome</keyword>
<keyword evidence="3" id="KW-0758">Storage protein</keyword>
<gene>
    <name evidence="7" type="ORF">CEURO_LOCUS360</name>
</gene>
<evidence type="ECO:0000313" key="7">
    <source>
        <dbReference type="EMBL" id="CAH9052553.1"/>
    </source>
</evidence>
<dbReference type="InterPro" id="IPR014403">
    <property type="entry name" value="APS1/VSP"/>
</dbReference>
<dbReference type="InterPro" id="IPR023214">
    <property type="entry name" value="HAD_sf"/>
</dbReference>
<evidence type="ECO:0000256" key="3">
    <source>
        <dbReference type="ARBA" id="ARBA00022761"/>
    </source>
</evidence>
<dbReference type="AlphaFoldDB" id="A0A9P0VT13"/>
<dbReference type="InterPro" id="IPR005519">
    <property type="entry name" value="Acid_phosphat_B-like"/>
</dbReference>
<dbReference type="CDD" id="cd07535">
    <property type="entry name" value="HAD_VSP"/>
    <property type="match status" value="1"/>
</dbReference>
<comment type="similarity">
    <text evidence="5">Belongs to the APS1/VSP family.</text>
</comment>
<dbReference type="Proteomes" id="UP001152484">
    <property type="component" value="Unassembled WGS sequence"/>
</dbReference>
<feature type="chain" id="PRO_5040297609" description="Acid phosphatase 1-like" evidence="6">
    <location>
        <begin position="23"/>
        <end position="262"/>
    </location>
</feature>
<dbReference type="GO" id="GO:0003993">
    <property type="term" value="F:acid phosphatase activity"/>
    <property type="evidence" value="ECO:0007669"/>
    <property type="project" value="InterPro"/>
</dbReference>
<accession>A0A9P0VT13</accession>
<dbReference type="PANTHER" id="PTHR31284">
    <property type="entry name" value="ACID PHOSPHATASE-LIKE PROTEIN"/>
    <property type="match status" value="1"/>
</dbReference>
<evidence type="ECO:0000256" key="6">
    <source>
        <dbReference type="SAM" id="SignalP"/>
    </source>
</evidence>
<dbReference type="Pfam" id="PF03767">
    <property type="entry name" value="Acid_phosphat_B"/>
    <property type="match status" value="1"/>
</dbReference>
<evidence type="ECO:0000313" key="8">
    <source>
        <dbReference type="Proteomes" id="UP001152484"/>
    </source>
</evidence>